<dbReference type="InterPro" id="IPR006311">
    <property type="entry name" value="TAT_signal"/>
</dbReference>
<feature type="domain" description="CHRD" evidence="4">
    <location>
        <begin position="44"/>
        <end position="172"/>
    </location>
</feature>
<feature type="signal peptide" evidence="3">
    <location>
        <begin position="1"/>
        <end position="28"/>
    </location>
</feature>
<dbReference type="EMBL" id="JACBZX010000001">
    <property type="protein sequence ID" value="NYG36336.1"/>
    <property type="molecule type" value="Genomic_DNA"/>
</dbReference>
<evidence type="ECO:0000313" key="6">
    <source>
        <dbReference type="Proteomes" id="UP000592181"/>
    </source>
</evidence>
<protein>
    <recommendedName>
        <fullName evidence="4">CHRD domain-containing protein</fullName>
    </recommendedName>
</protein>
<keyword evidence="2" id="KW-0812">Transmembrane</keyword>
<keyword evidence="2" id="KW-0472">Membrane</keyword>
<evidence type="ECO:0000256" key="1">
    <source>
        <dbReference type="SAM" id="MobiDB-lite"/>
    </source>
</evidence>
<comment type="caution">
    <text evidence="5">The sequence shown here is derived from an EMBL/GenBank/DDBJ whole genome shotgun (WGS) entry which is preliminary data.</text>
</comment>
<reference evidence="5 6" key="1">
    <citation type="submission" date="2020-07" db="EMBL/GenBank/DDBJ databases">
        <title>Sequencing the genomes of 1000 actinobacteria strains.</title>
        <authorList>
            <person name="Klenk H.-P."/>
        </authorList>
    </citation>
    <scope>NUCLEOTIDE SEQUENCE [LARGE SCALE GENOMIC DNA]</scope>
    <source>
        <strain evidence="5 6">DSM 24723</strain>
    </source>
</reference>
<dbReference type="AlphaFoldDB" id="A0A852WZQ1"/>
<gene>
    <name evidence="5" type="ORF">BJY28_000805</name>
</gene>
<dbReference type="InterPro" id="IPR010895">
    <property type="entry name" value="CHRD"/>
</dbReference>
<keyword evidence="6" id="KW-1185">Reference proteome</keyword>
<accession>A0A852WZQ1</accession>
<evidence type="ECO:0000259" key="4">
    <source>
        <dbReference type="Pfam" id="PF07452"/>
    </source>
</evidence>
<sequence length="255" mass="25828">MRTIARRTLSATALMAGAGLALTPGASASTVDEGVMTADLTQLNDSGASGTAWVWAEGDEVKVKIETQGLLADSPHAQHLHVGGDSECPPADEEGEGPNGELRTSDAAEYYGDIVASLTTEGDFSPDSGLAVDRFPVGDSYTYERTITDADVAQGIRDGEAVIVVHGVDHNGNGSYDGPASDLDPELPGEATNPAMCGEVTDQMGAMPEGGVDTGMGGTQDGSDGMVAAAGATAVLAGAGGLMMLGRRRATQASR</sequence>
<proteinExistence type="predicted"/>
<dbReference type="Pfam" id="PF07452">
    <property type="entry name" value="CHRD"/>
    <property type="match status" value="1"/>
</dbReference>
<name>A0A852WZQ1_9MICO</name>
<keyword evidence="2" id="KW-1133">Transmembrane helix</keyword>
<organism evidence="5 6">
    <name type="scientific">Janibacter alkaliphilus</name>
    <dbReference type="NCBI Taxonomy" id="1069963"/>
    <lineage>
        <taxon>Bacteria</taxon>
        <taxon>Bacillati</taxon>
        <taxon>Actinomycetota</taxon>
        <taxon>Actinomycetes</taxon>
        <taxon>Micrococcales</taxon>
        <taxon>Intrasporangiaceae</taxon>
        <taxon>Janibacter</taxon>
    </lineage>
</organism>
<dbReference type="PROSITE" id="PS51318">
    <property type="entry name" value="TAT"/>
    <property type="match status" value="1"/>
</dbReference>
<keyword evidence="3" id="KW-0732">Signal</keyword>
<feature type="chain" id="PRO_5032366487" description="CHRD domain-containing protein" evidence="3">
    <location>
        <begin position="29"/>
        <end position="255"/>
    </location>
</feature>
<feature type="transmembrane region" description="Helical" evidence="2">
    <location>
        <begin position="226"/>
        <end position="245"/>
    </location>
</feature>
<dbReference type="RefSeq" id="WP_179461860.1">
    <property type="nucleotide sequence ID" value="NZ_JACBZX010000001.1"/>
</dbReference>
<feature type="region of interest" description="Disordered" evidence="1">
    <location>
        <begin position="77"/>
        <end position="104"/>
    </location>
</feature>
<evidence type="ECO:0000313" key="5">
    <source>
        <dbReference type="EMBL" id="NYG36336.1"/>
    </source>
</evidence>
<dbReference type="Proteomes" id="UP000592181">
    <property type="component" value="Unassembled WGS sequence"/>
</dbReference>
<evidence type="ECO:0000256" key="2">
    <source>
        <dbReference type="SAM" id="Phobius"/>
    </source>
</evidence>
<evidence type="ECO:0000256" key="3">
    <source>
        <dbReference type="SAM" id="SignalP"/>
    </source>
</evidence>